<feature type="region of interest" description="Disordered" evidence="1">
    <location>
        <begin position="1"/>
        <end position="30"/>
    </location>
</feature>
<dbReference type="OrthoDB" id="9812192at2"/>
<dbReference type="InterPro" id="IPR011008">
    <property type="entry name" value="Dimeric_a/b-barrel"/>
</dbReference>
<keyword evidence="3" id="KW-0503">Monooxygenase</keyword>
<dbReference type="SUPFAM" id="SSF54909">
    <property type="entry name" value="Dimeric alpha+beta barrel"/>
    <property type="match status" value="1"/>
</dbReference>
<dbReference type="Proteomes" id="UP000235005">
    <property type="component" value="Unassembled WGS sequence"/>
</dbReference>
<dbReference type="InterPro" id="IPR007138">
    <property type="entry name" value="ABM_dom"/>
</dbReference>
<gene>
    <name evidence="3" type="ORF">C0039_06265</name>
</gene>
<dbReference type="AlphaFoldDB" id="A0A2N5X551"/>
<sequence>MRFTVLRTKKKAWPPSRKSGHPTSSNTETRAIGRMKGTHRGMHMIQVVTTVEVLPDCLDDFLSLLNETLTKVQAEDGCLAYEPMVDIATGMPTQVELRPDTITLVEAWANLDSLQAHLQAPHMTRFREAAKEYVKHVSHQCLQPV</sequence>
<name>A0A2N5X551_9GAMM</name>
<feature type="domain" description="ABM" evidence="2">
    <location>
        <begin position="45"/>
        <end position="145"/>
    </location>
</feature>
<accession>A0A2N5X551</accession>
<proteinExistence type="predicted"/>
<reference evidence="3 4" key="1">
    <citation type="submission" date="2018-01" db="EMBL/GenBank/DDBJ databases">
        <title>The draft genome sequence of Halioglobus lutimaris HF004.</title>
        <authorList>
            <person name="Du Z.-J."/>
            <person name="Shi M.-J."/>
        </authorList>
    </citation>
    <scope>NUCLEOTIDE SEQUENCE [LARGE SCALE GENOMIC DNA]</scope>
    <source>
        <strain evidence="3 4">HF004</strain>
    </source>
</reference>
<evidence type="ECO:0000313" key="4">
    <source>
        <dbReference type="Proteomes" id="UP000235005"/>
    </source>
</evidence>
<dbReference type="Pfam" id="PF03992">
    <property type="entry name" value="ABM"/>
    <property type="match status" value="1"/>
</dbReference>
<keyword evidence="4" id="KW-1185">Reference proteome</keyword>
<dbReference type="PANTHER" id="PTHR33336">
    <property type="entry name" value="QUINOL MONOOXYGENASE YGIN-RELATED"/>
    <property type="match status" value="1"/>
</dbReference>
<protein>
    <submittedName>
        <fullName evidence="3">Antibiotic biosynthesis monooxygenase</fullName>
    </submittedName>
</protein>
<evidence type="ECO:0000256" key="1">
    <source>
        <dbReference type="SAM" id="MobiDB-lite"/>
    </source>
</evidence>
<evidence type="ECO:0000259" key="2">
    <source>
        <dbReference type="PROSITE" id="PS51725"/>
    </source>
</evidence>
<dbReference type="PROSITE" id="PS51725">
    <property type="entry name" value="ABM"/>
    <property type="match status" value="1"/>
</dbReference>
<evidence type="ECO:0000313" key="3">
    <source>
        <dbReference type="EMBL" id="PLW69612.1"/>
    </source>
</evidence>
<dbReference type="GO" id="GO:0004497">
    <property type="term" value="F:monooxygenase activity"/>
    <property type="evidence" value="ECO:0007669"/>
    <property type="project" value="UniProtKB-KW"/>
</dbReference>
<dbReference type="PANTHER" id="PTHR33336:SF3">
    <property type="entry name" value="ABM DOMAIN-CONTAINING PROTEIN"/>
    <property type="match status" value="1"/>
</dbReference>
<organism evidence="3 4">
    <name type="scientific">Pseudohalioglobus lutimaris</name>
    <dbReference type="NCBI Taxonomy" id="1737061"/>
    <lineage>
        <taxon>Bacteria</taxon>
        <taxon>Pseudomonadati</taxon>
        <taxon>Pseudomonadota</taxon>
        <taxon>Gammaproteobacteria</taxon>
        <taxon>Cellvibrionales</taxon>
        <taxon>Halieaceae</taxon>
        <taxon>Pseudohalioglobus</taxon>
    </lineage>
</organism>
<keyword evidence="3" id="KW-0560">Oxidoreductase</keyword>
<dbReference type="Gene3D" id="3.30.70.100">
    <property type="match status" value="1"/>
</dbReference>
<comment type="caution">
    <text evidence="3">The sequence shown here is derived from an EMBL/GenBank/DDBJ whole genome shotgun (WGS) entry which is preliminary data.</text>
</comment>
<dbReference type="InterPro" id="IPR050744">
    <property type="entry name" value="AI-2_Isomerase_LsrG"/>
</dbReference>
<dbReference type="EMBL" id="PKUS01000005">
    <property type="protein sequence ID" value="PLW69612.1"/>
    <property type="molecule type" value="Genomic_DNA"/>
</dbReference>